<reference evidence="8 9" key="2">
    <citation type="submission" date="2016-12" db="EMBL/GenBank/DDBJ databases">
        <title>Genome sequencing and description of Paenibacillus sp. nov. from high altitude lake in the Indian Trans- Himalayas.</title>
        <authorList>
            <person name="Kiran S."/>
            <person name="Swarnkar M.K."/>
            <person name="Rana A."/>
            <person name="Tewari R."/>
            <person name="Gulati A."/>
        </authorList>
    </citation>
    <scope>NUCLEOTIDE SEQUENCE [LARGE SCALE GENOMIC DNA]</scope>
    <source>
        <strain evidence="8 9">IHBB 9951</strain>
    </source>
</reference>
<dbReference type="InterPro" id="IPR037004">
    <property type="entry name" value="Exonuc_VII_ssu_sf"/>
</dbReference>
<evidence type="ECO:0000256" key="3">
    <source>
        <dbReference type="ARBA" id="ARBA00022722"/>
    </source>
</evidence>
<dbReference type="EMBL" id="CP016809">
    <property type="protein sequence ID" value="ANY71913.1"/>
    <property type="molecule type" value="Genomic_DNA"/>
</dbReference>
<dbReference type="GO" id="GO:0006308">
    <property type="term" value="P:DNA catabolic process"/>
    <property type="evidence" value="ECO:0007669"/>
    <property type="project" value="UniProtKB-UniRule"/>
</dbReference>
<dbReference type="GO" id="GO:0008855">
    <property type="term" value="F:exodeoxyribonuclease VII activity"/>
    <property type="evidence" value="ECO:0007669"/>
    <property type="project" value="UniProtKB-UniRule"/>
</dbReference>
<protein>
    <recommendedName>
        <fullName evidence="6">Exodeoxyribonuclease 7 small subunit</fullName>
        <ecNumber evidence="6">3.1.11.6</ecNumber>
    </recommendedName>
    <alternativeName>
        <fullName evidence="6">Exodeoxyribonuclease VII small subunit</fullName>
        <shortName evidence="6">Exonuclease VII small subunit</shortName>
    </alternativeName>
</protein>
<keyword evidence="3 6" id="KW-0540">Nuclease</keyword>
<comment type="subunit">
    <text evidence="6">Heterooligomer composed of large and small subunits.</text>
</comment>
<evidence type="ECO:0000313" key="8">
    <source>
        <dbReference type="EMBL" id="OOC60782.1"/>
    </source>
</evidence>
<dbReference type="Pfam" id="PF02609">
    <property type="entry name" value="Exonuc_VII_S"/>
    <property type="match status" value="1"/>
</dbReference>
<comment type="similarity">
    <text evidence="1 6">Belongs to the XseB family.</text>
</comment>
<dbReference type="SUPFAM" id="SSF116842">
    <property type="entry name" value="XseB-like"/>
    <property type="match status" value="1"/>
</dbReference>
<dbReference type="EMBL" id="MRVI01000001">
    <property type="protein sequence ID" value="OOC60782.1"/>
    <property type="molecule type" value="Genomic_DNA"/>
</dbReference>
<evidence type="ECO:0000256" key="1">
    <source>
        <dbReference type="ARBA" id="ARBA00009998"/>
    </source>
</evidence>
<keyword evidence="9" id="KW-1185">Reference proteome</keyword>
<dbReference type="RefSeq" id="WP_077565354.1">
    <property type="nucleotide sequence ID" value="NZ_CP016809.1"/>
</dbReference>
<dbReference type="PANTHER" id="PTHR34137:SF1">
    <property type="entry name" value="EXODEOXYRIBONUCLEASE 7 SMALL SUBUNIT"/>
    <property type="match status" value="1"/>
</dbReference>
<proteinExistence type="inferred from homology"/>
<evidence type="ECO:0000313" key="9">
    <source>
        <dbReference type="Proteomes" id="UP000189059"/>
    </source>
</evidence>
<dbReference type="Gene3D" id="1.10.287.1040">
    <property type="entry name" value="Exonuclease VII, small subunit"/>
    <property type="match status" value="1"/>
</dbReference>
<name>A0A1B2DW23_9BACL</name>
<dbReference type="NCBIfam" id="NF002140">
    <property type="entry name" value="PRK00977.1-4"/>
    <property type="match status" value="1"/>
</dbReference>
<reference evidence="7" key="1">
    <citation type="submission" date="2016-08" db="EMBL/GenBank/DDBJ databases">
        <title>Complete Genome Seqeunce of Paenibacillus sp. nov. IHBB 9852 from high altitute lake of Indian trans-Himalayas.</title>
        <authorList>
            <person name="Kiran S."/>
            <person name="Swarnkar M.K."/>
            <person name="Rana A."/>
            <person name="Tewari R."/>
            <person name="Gulati A."/>
        </authorList>
    </citation>
    <scope>NUCLEOTIDE SEQUENCE [LARGE SCALE GENOMIC DNA]</scope>
    <source>
        <strain evidence="7">IHBB 9852</strain>
    </source>
</reference>
<keyword evidence="5 6" id="KW-0269">Exonuclease</keyword>
<dbReference type="OrthoDB" id="9798666at2"/>
<keyword evidence="2 6" id="KW-0963">Cytoplasm</keyword>
<evidence type="ECO:0000256" key="4">
    <source>
        <dbReference type="ARBA" id="ARBA00022801"/>
    </source>
</evidence>
<dbReference type="AlphaFoldDB" id="A0A1B2DW23"/>
<organism evidence="7">
    <name type="scientific">Paenibacillus ihbetae</name>
    <dbReference type="NCBI Taxonomy" id="1870820"/>
    <lineage>
        <taxon>Bacteria</taxon>
        <taxon>Bacillati</taxon>
        <taxon>Bacillota</taxon>
        <taxon>Bacilli</taxon>
        <taxon>Bacillales</taxon>
        <taxon>Paenibacillaceae</taxon>
        <taxon>Paenibacillus</taxon>
    </lineage>
</organism>
<dbReference type="InterPro" id="IPR003761">
    <property type="entry name" value="Exonuc_VII_S"/>
</dbReference>
<comment type="function">
    <text evidence="6">Bidirectionally degrades single-stranded DNA into large acid-insoluble oligonucleotides, which are then degraded further into small acid-soluble oligonucleotides.</text>
</comment>
<sequence>MANETNDLMEISFEEAMAQLERIVEQLEDGDVPLEKAIDLFQQGMKLSQMCSQKLEQVEQKIEMIVEEGGELKRKPFGGALDETGELSE</sequence>
<evidence type="ECO:0000313" key="7">
    <source>
        <dbReference type="EMBL" id="ANY71913.1"/>
    </source>
</evidence>
<dbReference type="NCBIfam" id="NF002139">
    <property type="entry name" value="PRK00977.1-3"/>
    <property type="match status" value="1"/>
</dbReference>
<dbReference type="Proteomes" id="UP000189059">
    <property type="component" value="Unassembled WGS sequence"/>
</dbReference>
<dbReference type="GO" id="GO:0009318">
    <property type="term" value="C:exodeoxyribonuclease VII complex"/>
    <property type="evidence" value="ECO:0007669"/>
    <property type="project" value="UniProtKB-UniRule"/>
</dbReference>
<evidence type="ECO:0000256" key="2">
    <source>
        <dbReference type="ARBA" id="ARBA00022490"/>
    </source>
</evidence>
<comment type="subcellular location">
    <subcellularLocation>
        <location evidence="6">Cytoplasm</location>
    </subcellularLocation>
</comment>
<accession>A0A1B2DW23</accession>
<dbReference type="NCBIfam" id="TIGR01280">
    <property type="entry name" value="xseB"/>
    <property type="match status" value="1"/>
</dbReference>
<evidence type="ECO:0000256" key="5">
    <source>
        <dbReference type="ARBA" id="ARBA00022839"/>
    </source>
</evidence>
<dbReference type="KEGG" id="pib:BBD41_04545"/>
<keyword evidence="4 6" id="KW-0378">Hydrolase</keyword>
<evidence type="ECO:0000256" key="6">
    <source>
        <dbReference type="HAMAP-Rule" id="MF_00337"/>
    </source>
</evidence>
<dbReference type="HAMAP" id="MF_00337">
    <property type="entry name" value="Exonuc_7_S"/>
    <property type="match status" value="1"/>
</dbReference>
<comment type="catalytic activity">
    <reaction evidence="6">
        <text>Exonucleolytic cleavage in either 5'- to 3'- or 3'- to 5'-direction to yield nucleoside 5'-phosphates.</text>
        <dbReference type="EC" id="3.1.11.6"/>
    </reaction>
</comment>
<dbReference type="GO" id="GO:0005829">
    <property type="term" value="C:cytosol"/>
    <property type="evidence" value="ECO:0007669"/>
    <property type="project" value="TreeGrafter"/>
</dbReference>
<dbReference type="PANTHER" id="PTHR34137">
    <property type="entry name" value="EXODEOXYRIBONUCLEASE 7 SMALL SUBUNIT"/>
    <property type="match status" value="1"/>
</dbReference>
<dbReference type="EC" id="3.1.11.6" evidence="6"/>
<gene>
    <name evidence="6" type="primary">xseB</name>
    <name evidence="8" type="ORF">BBD40_02125</name>
    <name evidence="7" type="ORF">BBD41_04545</name>
</gene>